<keyword evidence="1" id="KW-0732">Signal</keyword>
<feature type="signal peptide" evidence="1">
    <location>
        <begin position="1"/>
        <end position="22"/>
    </location>
</feature>
<keyword evidence="3" id="KW-1185">Reference proteome</keyword>
<evidence type="ECO:0000313" key="2">
    <source>
        <dbReference type="EMBL" id="GIY85594.1"/>
    </source>
</evidence>
<dbReference type="Proteomes" id="UP001054945">
    <property type="component" value="Unassembled WGS sequence"/>
</dbReference>
<protein>
    <submittedName>
        <fullName evidence="2">Uncharacterized protein</fullName>
    </submittedName>
</protein>
<reference evidence="2 3" key="1">
    <citation type="submission" date="2021-06" db="EMBL/GenBank/DDBJ databases">
        <title>Caerostris extrusa draft genome.</title>
        <authorList>
            <person name="Kono N."/>
            <person name="Arakawa K."/>
        </authorList>
    </citation>
    <scope>NUCLEOTIDE SEQUENCE [LARGE SCALE GENOMIC DNA]</scope>
</reference>
<sequence>MHSFSKQLRLNNFLLFLPSTLAHPGTNQNHPQPSEEAKPQRVSYHHVKNILEIPSALLPLPIPNKQVPSCLGNYGLTLHPLFQNKCKGCVGPVGGRVFWRRLALDLNHLLSKPSICPVSSIFSTVPPPPATLFIQGVSDFR</sequence>
<organism evidence="2 3">
    <name type="scientific">Caerostris extrusa</name>
    <name type="common">Bark spider</name>
    <name type="synonym">Caerostris bankana</name>
    <dbReference type="NCBI Taxonomy" id="172846"/>
    <lineage>
        <taxon>Eukaryota</taxon>
        <taxon>Metazoa</taxon>
        <taxon>Ecdysozoa</taxon>
        <taxon>Arthropoda</taxon>
        <taxon>Chelicerata</taxon>
        <taxon>Arachnida</taxon>
        <taxon>Araneae</taxon>
        <taxon>Araneomorphae</taxon>
        <taxon>Entelegynae</taxon>
        <taxon>Araneoidea</taxon>
        <taxon>Araneidae</taxon>
        <taxon>Caerostris</taxon>
    </lineage>
</organism>
<proteinExistence type="predicted"/>
<evidence type="ECO:0000313" key="3">
    <source>
        <dbReference type="Proteomes" id="UP001054945"/>
    </source>
</evidence>
<name>A0AAV4WVD0_CAEEX</name>
<feature type="chain" id="PRO_5043472853" evidence="1">
    <location>
        <begin position="23"/>
        <end position="141"/>
    </location>
</feature>
<accession>A0AAV4WVD0</accession>
<comment type="caution">
    <text evidence="2">The sequence shown here is derived from an EMBL/GenBank/DDBJ whole genome shotgun (WGS) entry which is preliminary data.</text>
</comment>
<dbReference type="AlphaFoldDB" id="A0AAV4WVD0"/>
<evidence type="ECO:0000256" key="1">
    <source>
        <dbReference type="SAM" id="SignalP"/>
    </source>
</evidence>
<dbReference type="EMBL" id="BPLR01016669">
    <property type="protein sequence ID" value="GIY85594.1"/>
    <property type="molecule type" value="Genomic_DNA"/>
</dbReference>
<gene>
    <name evidence="2" type="ORF">CEXT_328011</name>
</gene>